<dbReference type="PRINTS" id="PR00359">
    <property type="entry name" value="BP450"/>
</dbReference>
<evidence type="ECO:0000256" key="2">
    <source>
        <dbReference type="RuleBase" id="RU000461"/>
    </source>
</evidence>
<keyword evidence="2" id="KW-0349">Heme</keyword>
<proteinExistence type="inferred from homology"/>
<comment type="caution">
    <text evidence="3">The sequence shown here is derived from an EMBL/GenBank/DDBJ whole genome shotgun (WGS) entry which is preliminary data.</text>
</comment>
<organism evidence="3 4">
    <name type="scientific">Saccharothrix mutabilis subsp. mutabilis</name>
    <dbReference type="NCBI Taxonomy" id="66855"/>
    <lineage>
        <taxon>Bacteria</taxon>
        <taxon>Bacillati</taxon>
        <taxon>Actinomycetota</taxon>
        <taxon>Actinomycetes</taxon>
        <taxon>Pseudonocardiales</taxon>
        <taxon>Pseudonocardiaceae</taxon>
        <taxon>Saccharothrix</taxon>
    </lineage>
</organism>
<dbReference type="InterPro" id="IPR036396">
    <property type="entry name" value="Cyt_P450_sf"/>
</dbReference>
<dbReference type="Pfam" id="PF00067">
    <property type="entry name" value="p450"/>
    <property type="match status" value="1"/>
</dbReference>
<name>A0ABN0U080_9PSEU</name>
<evidence type="ECO:0000256" key="1">
    <source>
        <dbReference type="ARBA" id="ARBA00010617"/>
    </source>
</evidence>
<keyword evidence="2" id="KW-0479">Metal-binding</keyword>
<dbReference type="InterPro" id="IPR017972">
    <property type="entry name" value="Cyt_P450_CS"/>
</dbReference>
<evidence type="ECO:0000313" key="3">
    <source>
        <dbReference type="EMBL" id="GAA0234006.1"/>
    </source>
</evidence>
<dbReference type="InterPro" id="IPR001128">
    <property type="entry name" value="Cyt_P450"/>
</dbReference>
<dbReference type="Proteomes" id="UP001500416">
    <property type="component" value="Unassembled WGS sequence"/>
</dbReference>
<dbReference type="Gene3D" id="1.10.630.10">
    <property type="entry name" value="Cytochrome P450"/>
    <property type="match status" value="1"/>
</dbReference>
<reference evidence="3 4" key="1">
    <citation type="journal article" date="2019" name="Int. J. Syst. Evol. Microbiol.">
        <title>The Global Catalogue of Microorganisms (GCM) 10K type strain sequencing project: providing services to taxonomists for standard genome sequencing and annotation.</title>
        <authorList>
            <consortium name="The Broad Institute Genomics Platform"/>
            <consortium name="The Broad Institute Genome Sequencing Center for Infectious Disease"/>
            <person name="Wu L."/>
            <person name="Ma J."/>
        </authorList>
    </citation>
    <scope>NUCLEOTIDE SEQUENCE [LARGE SCALE GENOMIC DNA]</scope>
    <source>
        <strain evidence="3 4">JCM 3380</strain>
    </source>
</reference>
<keyword evidence="2" id="KW-0503">Monooxygenase</keyword>
<protein>
    <submittedName>
        <fullName evidence="3">Cytochrome P450</fullName>
    </submittedName>
</protein>
<dbReference type="EMBL" id="BAAABU010000007">
    <property type="protein sequence ID" value="GAA0234006.1"/>
    <property type="molecule type" value="Genomic_DNA"/>
</dbReference>
<keyword evidence="4" id="KW-1185">Reference proteome</keyword>
<dbReference type="CDD" id="cd11032">
    <property type="entry name" value="P450_EryK-like"/>
    <property type="match status" value="1"/>
</dbReference>
<dbReference type="PANTHER" id="PTHR46696">
    <property type="entry name" value="P450, PUTATIVE (EUROFUNG)-RELATED"/>
    <property type="match status" value="1"/>
</dbReference>
<evidence type="ECO:0000313" key="4">
    <source>
        <dbReference type="Proteomes" id="UP001500416"/>
    </source>
</evidence>
<keyword evidence="2" id="KW-0560">Oxidoreductase</keyword>
<dbReference type="SUPFAM" id="SSF48264">
    <property type="entry name" value="Cytochrome P450"/>
    <property type="match status" value="1"/>
</dbReference>
<keyword evidence="2" id="KW-0408">Iron</keyword>
<accession>A0ABN0U080</accession>
<dbReference type="PANTHER" id="PTHR46696:SF4">
    <property type="entry name" value="BIOTIN BIOSYNTHESIS CYTOCHROME P450"/>
    <property type="match status" value="1"/>
</dbReference>
<comment type="similarity">
    <text evidence="1 2">Belongs to the cytochrome P450 family.</text>
</comment>
<dbReference type="InterPro" id="IPR002397">
    <property type="entry name" value="Cyt_P450_B"/>
</dbReference>
<dbReference type="RefSeq" id="WP_343934993.1">
    <property type="nucleotide sequence ID" value="NZ_BAAABU010000007.1"/>
</dbReference>
<gene>
    <name evidence="3" type="ORF">GCM10010492_36050</name>
</gene>
<dbReference type="PROSITE" id="PS00086">
    <property type="entry name" value="CYTOCHROME_P450"/>
    <property type="match status" value="1"/>
</dbReference>
<sequence length="397" mass="44212">MTIQADRWGIHPAQFWLRGEDPASPVRFDEETGIWNVYGYEEACAVLGDPKTFSSAHVNDLFPVEVDQSMREGNLLDLDPPDHRKLRNLVSKAFSGKVVADLEPRITALTHELLDRVDTDRFELVSDLAHPLPVIVIAELLGLPPDDRELFREWVDKMFAETNQFSLNDSKEKMEQDFAGAVEGFAPLREYLGAHIRARRADPRDDLISGLVRAEIDGERLNDNEVVNFTVVLLIAGHVTTTMLLGNTTLCLDAHPAQRDRVRADRSLVPVAIEESLRFLTPFAAVARATTTDVTVGGQHIPADQMLMMWLSAANRDARRFTDPHLFDATRDPNPHIGFGRGIHFCVGAPLARLEGRIAVNALLDRFPGLHVDPDQAPTFMPSPNMTGVKTLPLRVA</sequence>